<gene>
    <name evidence="8" type="ORF">UU42_C0007G0009</name>
</gene>
<evidence type="ECO:0000256" key="1">
    <source>
        <dbReference type="ARBA" id="ARBA00022722"/>
    </source>
</evidence>
<evidence type="ECO:0000313" key="8">
    <source>
        <dbReference type="EMBL" id="KKR91792.1"/>
    </source>
</evidence>
<protein>
    <submittedName>
        <fullName evidence="8">Repressor in ring oxydation complex/ phenylacetic acid degradation pathway related protein (PaaX)</fullName>
    </submittedName>
</protein>
<keyword evidence="4" id="KW-0378">Hydrolase</keyword>
<dbReference type="GO" id="GO:0004521">
    <property type="term" value="F:RNA endonuclease activity"/>
    <property type="evidence" value="ECO:0007669"/>
    <property type="project" value="InterPro"/>
</dbReference>
<keyword evidence="3" id="KW-0255">Endonuclease</keyword>
<feature type="domain" description="Transcriptional repressor PaaX-like central Cas2-like" evidence="7">
    <location>
        <begin position="86"/>
        <end position="157"/>
    </location>
</feature>
<evidence type="ECO:0000256" key="6">
    <source>
        <dbReference type="ARBA" id="ARBA00023118"/>
    </source>
</evidence>
<dbReference type="InterPro" id="IPR036390">
    <property type="entry name" value="WH_DNA-bd_sf"/>
</dbReference>
<dbReference type="GO" id="GO:0006351">
    <property type="term" value="P:DNA-templated transcription"/>
    <property type="evidence" value="ECO:0007669"/>
    <property type="project" value="TreeGrafter"/>
</dbReference>
<dbReference type="NCBIfam" id="TIGR01573">
    <property type="entry name" value="cas2"/>
    <property type="match status" value="1"/>
</dbReference>
<dbReference type="SUPFAM" id="SSF46785">
    <property type="entry name" value="Winged helix' DNA-binding domain"/>
    <property type="match status" value="1"/>
</dbReference>
<evidence type="ECO:0000256" key="5">
    <source>
        <dbReference type="ARBA" id="ARBA00022842"/>
    </source>
</evidence>
<reference evidence="8 9" key="1">
    <citation type="journal article" date="2015" name="Nature">
        <title>rRNA introns, odd ribosomes, and small enigmatic genomes across a large radiation of phyla.</title>
        <authorList>
            <person name="Brown C.T."/>
            <person name="Hug L.A."/>
            <person name="Thomas B.C."/>
            <person name="Sharon I."/>
            <person name="Castelle C.J."/>
            <person name="Singh A."/>
            <person name="Wilkins M.J."/>
            <person name="Williams K.H."/>
            <person name="Banfield J.F."/>
        </authorList>
    </citation>
    <scope>NUCLEOTIDE SEQUENCE [LARGE SCALE GENOMIC DNA]</scope>
</reference>
<dbReference type="Proteomes" id="UP000034676">
    <property type="component" value="Unassembled WGS sequence"/>
</dbReference>
<dbReference type="PANTHER" id="PTHR30319:SF1">
    <property type="entry name" value="TRANSCRIPTIONAL REPRESSOR PAAX"/>
    <property type="match status" value="1"/>
</dbReference>
<organism evidence="8 9">
    <name type="scientific">Candidatus Woesebacteria bacterium GW2011_GWA1_41_13b</name>
    <dbReference type="NCBI Taxonomy" id="1618555"/>
    <lineage>
        <taxon>Bacteria</taxon>
        <taxon>Candidatus Woeseibacteriota</taxon>
    </lineage>
</organism>
<dbReference type="GO" id="GO:0043571">
    <property type="term" value="P:maintenance of CRISPR repeat elements"/>
    <property type="evidence" value="ECO:0007669"/>
    <property type="project" value="InterPro"/>
</dbReference>
<dbReference type="InterPro" id="IPR021127">
    <property type="entry name" value="CRISPR_associated_Cas2"/>
</dbReference>
<comment type="caution">
    <text evidence="8">The sequence shown here is derived from an EMBL/GenBank/DDBJ whole genome shotgun (WGS) entry which is preliminary data.</text>
</comment>
<sequence length="170" mass="20064">MKVRKGSLGYWVLLSLEGMVEGLEAFSYSGQMRSMLNLPSNAKQSSLAQAIRRLRRNGLIEQEMDEQGKTILKLSELGKDFLGRKEAWDGRYRIIIWDIPEKKRRIRDLFRRRLRDWGFKSWQRSVWVSKQNVTDKLRKLIKDLDIESWVAVIESDDSSLSYINFHDRGK</sequence>
<dbReference type="EMBL" id="LCAO01000007">
    <property type="protein sequence ID" value="KKR91792.1"/>
    <property type="molecule type" value="Genomic_DNA"/>
</dbReference>
<evidence type="ECO:0000256" key="4">
    <source>
        <dbReference type="ARBA" id="ARBA00022801"/>
    </source>
</evidence>
<dbReference type="Pfam" id="PF20803">
    <property type="entry name" value="PaaX_M"/>
    <property type="match status" value="1"/>
</dbReference>
<keyword evidence="6" id="KW-0051">Antiviral defense</keyword>
<evidence type="ECO:0000256" key="3">
    <source>
        <dbReference type="ARBA" id="ARBA00022759"/>
    </source>
</evidence>
<dbReference type="InterPro" id="IPR048846">
    <property type="entry name" value="PaaX-like_central"/>
</dbReference>
<dbReference type="AlphaFoldDB" id="A0A0G0XV70"/>
<dbReference type="PANTHER" id="PTHR30319">
    <property type="entry name" value="PHENYLACETIC ACID REGULATOR-RELATED TRANSCRIPTIONAL REPRESSOR"/>
    <property type="match status" value="1"/>
</dbReference>
<accession>A0A0G0XV70</accession>
<name>A0A0G0XV70_9BACT</name>
<evidence type="ECO:0000313" key="9">
    <source>
        <dbReference type="Proteomes" id="UP000034676"/>
    </source>
</evidence>
<evidence type="ECO:0000256" key="2">
    <source>
        <dbReference type="ARBA" id="ARBA00022723"/>
    </source>
</evidence>
<keyword evidence="5" id="KW-0460">Magnesium</keyword>
<keyword evidence="1" id="KW-0540">Nuclease</keyword>
<proteinExistence type="predicted"/>
<dbReference type="Gene3D" id="3.30.70.2650">
    <property type="match status" value="1"/>
</dbReference>
<evidence type="ECO:0000259" key="7">
    <source>
        <dbReference type="Pfam" id="PF20803"/>
    </source>
</evidence>
<keyword evidence="2" id="KW-0479">Metal-binding</keyword>